<accession>A0A8H3UKT9</accession>
<sequence length="287" mass="32663">MTAAAEGTDQVGSNPDAQIQAQTPVSIPQGLNNLTLSSTKFFDLPLELRQKIYWNCLSDSCQEICQHRSVRSPQTPEKIVLDLVRSHKTMQINNRQIRNEYSDFAKTHIIHSISIPAEKLNELDTWLGDFPRNDMRRLKLTVIWAGEPPTSTSNGHAHLSTIATFVSSLELLTHLQILWFADDVESCTAIRNLQYGYRLKALLRNTAPLSLARCRFIPYYSYNSGPFPSTQEYLIGNGRKWMPGSGGFGMEWLTMLMSRYYDTSGIQRRFTGRMGYSETLGIHDIFF</sequence>
<proteinExistence type="predicted"/>
<organism evidence="1 2">
    <name type="scientific">Venturia inaequalis</name>
    <name type="common">Apple scab fungus</name>
    <dbReference type="NCBI Taxonomy" id="5025"/>
    <lineage>
        <taxon>Eukaryota</taxon>
        <taxon>Fungi</taxon>
        <taxon>Dikarya</taxon>
        <taxon>Ascomycota</taxon>
        <taxon>Pezizomycotina</taxon>
        <taxon>Dothideomycetes</taxon>
        <taxon>Pleosporomycetidae</taxon>
        <taxon>Venturiales</taxon>
        <taxon>Venturiaceae</taxon>
        <taxon>Venturia</taxon>
    </lineage>
</organism>
<protein>
    <submittedName>
        <fullName evidence="1">Uncharacterized protein</fullName>
    </submittedName>
</protein>
<gene>
    <name evidence="1" type="ORF">EG328_005172</name>
</gene>
<dbReference type="Proteomes" id="UP000447873">
    <property type="component" value="Unassembled WGS sequence"/>
</dbReference>
<evidence type="ECO:0000313" key="1">
    <source>
        <dbReference type="EMBL" id="KAE9972104.1"/>
    </source>
</evidence>
<evidence type="ECO:0000313" key="2">
    <source>
        <dbReference type="Proteomes" id="UP000447873"/>
    </source>
</evidence>
<dbReference type="EMBL" id="WNWS01000279">
    <property type="protein sequence ID" value="KAE9972104.1"/>
    <property type="molecule type" value="Genomic_DNA"/>
</dbReference>
<reference evidence="1 2" key="1">
    <citation type="submission" date="2018-12" db="EMBL/GenBank/DDBJ databases">
        <title>Venturia inaequalis Genome Resource.</title>
        <authorList>
            <person name="Lichtner F.J."/>
        </authorList>
    </citation>
    <scope>NUCLEOTIDE SEQUENCE [LARGE SCALE GENOMIC DNA]</scope>
    <source>
        <strain evidence="1 2">120213</strain>
    </source>
</reference>
<name>A0A8H3UKT9_VENIN</name>
<dbReference type="AlphaFoldDB" id="A0A8H3UKT9"/>
<comment type="caution">
    <text evidence="1">The sequence shown here is derived from an EMBL/GenBank/DDBJ whole genome shotgun (WGS) entry which is preliminary data.</text>
</comment>